<dbReference type="InterPro" id="IPR005122">
    <property type="entry name" value="Uracil-DNA_glycosylase-like"/>
</dbReference>
<keyword evidence="2" id="KW-0378">Hydrolase</keyword>
<dbReference type="GO" id="GO:0008263">
    <property type="term" value="F:pyrimidine-specific mismatch base pair DNA N-glycosylase activity"/>
    <property type="evidence" value="ECO:0007669"/>
    <property type="project" value="TreeGrafter"/>
</dbReference>
<dbReference type="InterPro" id="IPR015637">
    <property type="entry name" value="MUG/TDG"/>
</dbReference>
<dbReference type="EMBL" id="CP063196">
    <property type="protein sequence ID" value="UOE21703.1"/>
    <property type="molecule type" value="Genomic_DNA"/>
</dbReference>
<dbReference type="SUPFAM" id="SSF52141">
    <property type="entry name" value="Uracil-DNA glycosylase-like"/>
    <property type="match status" value="1"/>
</dbReference>
<dbReference type="PANTHER" id="PTHR12159:SF9">
    <property type="entry name" value="G_T MISMATCH-SPECIFIC THYMINE DNA GLYCOSYLASE"/>
    <property type="match status" value="1"/>
</dbReference>
<reference evidence="2" key="1">
    <citation type="submission" date="2020-10" db="EMBL/GenBank/DDBJ databases">
        <title>De novo genome project of the cellulose decomposer Thermobifida halotolerans type strain.</title>
        <authorList>
            <person name="Nagy I."/>
            <person name="Horvath B."/>
            <person name="Kukolya J."/>
            <person name="Nagy I."/>
            <person name="Orsini M."/>
        </authorList>
    </citation>
    <scope>NUCLEOTIDE SEQUENCE</scope>
    <source>
        <strain evidence="2">DSM 44931</strain>
    </source>
</reference>
<dbReference type="Gene3D" id="3.40.470.10">
    <property type="entry name" value="Uracil-DNA glycosylase-like domain"/>
    <property type="match status" value="1"/>
</dbReference>
<accession>A0A399G5U7</accession>
<name>A0A399G5U7_9ACTN</name>
<evidence type="ECO:0000313" key="3">
    <source>
        <dbReference type="Proteomes" id="UP000265719"/>
    </source>
</evidence>
<dbReference type="CDD" id="cd10028">
    <property type="entry name" value="UDG-F2_TDG_MUG"/>
    <property type="match status" value="1"/>
</dbReference>
<dbReference type="PANTHER" id="PTHR12159">
    <property type="entry name" value="G/T AND G/U MISMATCH-SPECIFIC DNA GLYCOSYLASE"/>
    <property type="match status" value="1"/>
</dbReference>
<keyword evidence="2" id="KW-0326">Glycosidase</keyword>
<dbReference type="RefSeq" id="WP_068693041.1">
    <property type="nucleotide sequence ID" value="NZ_CP063196.1"/>
</dbReference>
<dbReference type="EC" id="3.2.2.28" evidence="2"/>
<dbReference type="InterPro" id="IPR036895">
    <property type="entry name" value="Uracil-DNA_glycosylase-like_sf"/>
</dbReference>
<dbReference type="SMART" id="SM00986">
    <property type="entry name" value="UDG"/>
    <property type="match status" value="1"/>
</dbReference>
<feature type="region of interest" description="Disordered" evidence="1">
    <location>
        <begin position="186"/>
        <end position="213"/>
    </location>
</feature>
<feature type="compositionally biased region" description="Pro residues" evidence="1">
    <location>
        <begin position="203"/>
        <end position="213"/>
    </location>
</feature>
<dbReference type="Pfam" id="PF03167">
    <property type="entry name" value="UDG"/>
    <property type="match status" value="1"/>
</dbReference>
<organism evidence="2 3">
    <name type="scientific">Thermobifida halotolerans</name>
    <dbReference type="NCBI Taxonomy" id="483545"/>
    <lineage>
        <taxon>Bacteria</taxon>
        <taxon>Bacillati</taxon>
        <taxon>Actinomycetota</taxon>
        <taxon>Actinomycetes</taxon>
        <taxon>Streptosporangiales</taxon>
        <taxon>Nocardiopsidaceae</taxon>
        <taxon>Thermobifida</taxon>
    </lineage>
</organism>
<dbReference type="SMART" id="SM00987">
    <property type="entry name" value="UreE_C"/>
    <property type="match status" value="1"/>
</dbReference>
<dbReference type="GO" id="GO:0004844">
    <property type="term" value="F:uracil DNA N-glycosylase activity"/>
    <property type="evidence" value="ECO:0007669"/>
    <property type="project" value="TreeGrafter"/>
</dbReference>
<dbReference type="AlphaFoldDB" id="A0A399G5U7"/>
<sequence>MTERRRNRPTRAELAAAHGTTVPDVLGPDLDVLFCGINPGLYSGWSGRHFARPGNRFWPALHAAGFTPRLLDPREQHLLPGLGLGITNLVDRATARADELTGAELREGGRALAAKLRVHRPRVLAVLGVTAYRQAFSRPHARIGPQDPGDAVAGVPVWVLPNPSGLNAHWDVRGIAAELRRMREAHGIPPAAAADDRSAEQSPSPPPSGRGSA</sequence>
<evidence type="ECO:0000313" key="2">
    <source>
        <dbReference type="EMBL" id="UOE21703.1"/>
    </source>
</evidence>
<protein>
    <submittedName>
        <fullName evidence="2">G/U mismatch-specific DNA glycosylase</fullName>
        <ecNumber evidence="2">3.2.2.28</ecNumber>
    </submittedName>
</protein>
<dbReference type="OrthoDB" id="9799921at2"/>
<evidence type="ECO:0000256" key="1">
    <source>
        <dbReference type="SAM" id="MobiDB-lite"/>
    </source>
</evidence>
<keyword evidence="3" id="KW-1185">Reference proteome</keyword>
<proteinExistence type="predicted"/>
<dbReference type="NCBIfam" id="NF007570">
    <property type="entry name" value="PRK10201.1"/>
    <property type="match status" value="1"/>
</dbReference>
<dbReference type="Proteomes" id="UP000265719">
    <property type="component" value="Chromosome"/>
</dbReference>
<dbReference type="GO" id="GO:0006285">
    <property type="term" value="P:base-excision repair, AP site formation"/>
    <property type="evidence" value="ECO:0007669"/>
    <property type="project" value="InterPro"/>
</dbReference>
<gene>
    <name evidence="2" type="primary">mug</name>
    <name evidence="2" type="ORF">NI17_011740</name>
</gene>
<dbReference type="KEGG" id="thao:NI17_011740"/>